<comment type="caution">
    <text evidence="3">The sequence shown here is derived from an EMBL/GenBank/DDBJ whole genome shotgun (WGS) entry which is preliminary data.</text>
</comment>
<dbReference type="AlphaFoldDB" id="A0A7C8M7F6"/>
<feature type="chain" id="PRO_5028939574" evidence="2">
    <location>
        <begin position="20"/>
        <end position="409"/>
    </location>
</feature>
<accession>A0A7C8M7F6</accession>
<gene>
    <name evidence="3" type="ORF">BDV95DRAFT_619720</name>
</gene>
<protein>
    <submittedName>
        <fullName evidence="3">Uncharacterized protein</fullName>
    </submittedName>
</protein>
<keyword evidence="2" id="KW-0732">Signal</keyword>
<dbReference type="EMBL" id="JAADJZ010000013">
    <property type="protein sequence ID" value="KAF2870756.1"/>
    <property type="molecule type" value="Genomic_DNA"/>
</dbReference>
<feature type="compositionally biased region" description="Pro residues" evidence="1">
    <location>
        <begin position="380"/>
        <end position="389"/>
    </location>
</feature>
<name>A0A7C8M7F6_9PLEO</name>
<sequence>MRASVAWIAAFALLSISNGEGPGPPPPRQPSDVAVINSNSTVDAPAWLADLDNPGEAWDWSGRPWPEPADDETITKAWCKGSAFHDAFVLSDHDAGARFNGNPQSVANHWTYDDLQKWGWTIRLAGDHSSNQELGNLWGVGRPLRELHLSDKTVRDGGKFSIVVTYHGDTETSTKIEDQKYRDPSNVERRCTGGLYVLGINTEQGAILAMNIKSPKSAAQQRQPSVPESDHPKLARLADVMFPTWNRWAPGEQVKNLRWYWVLSIINGPTRSVLRRVLNERHKELSPYPGEFIPMNEPGAQAILGTPVAAPLGYMLVQNKATLGNFYVSGVIIFHSEGSNRKPNLAFSIQPVPQQGITHGDGNAADGNFTYPAGAFDPPSEYPTPPKEPSPMQFEDPSKHVYRRHIIRA</sequence>
<feature type="region of interest" description="Disordered" evidence="1">
    <location>
        <begin position="371"/>
        <end position="399"/>
    </location>
</feature>
<dbReference type="OrthoDB" id="191139at2759"/>
<evidence type="ECO:0000256" key="2">
    <source>
        <dbReference type="SAM" id="SignalP"/>
    </source>
</evidence>
<organism evidence="3 4">
    <name type="scientific">Massariosphaeria phaeospora</name>
    <dbReference type="NCBI Taxonomy" id="100035"/>
    <lineage>
        <taxon>Eukaryota</taxon>
        <taxon>Fungi</taxon>
        <taxon>Dikarya</taxon>
        <taxon>Ascomycota</taxon>
        <taxon>Pezizomycotina</taxon>
        <taxon>Dothideomycetes</taxon>
        <taxon>Pleosporomycetidae</taxon>
        <taxon>Pleosporales</taxon>
        <taxon>Pleosporales incertae sedis</taxon>
        <taxon>Massariosphaeria</taxon>
    </lineage>
</organism>
<dbReference type="Proteomes" id="UP000481861">
    <property type="component" value="Unassembled WGS sequence"/>
</dbReference>
<evidence type="ECO:0000256" key="1">
    <source>
        <dbReference type="SAM" id="MobiDB-lite"/>
    </source>
</evidence>
<keyword evidence="4" id="KW-1185">Reference proteome</keyword>
<feature type="signal peptide" evidence="2">
    <location>
        <begin position="1"/>
        <end position="19"/>
    </location>
</feature>
<reference evidence="3 4" key="1">
    <citation type="submission" date="2020-01" db="EMBL/GenBank/DDBJ databases">
        <authorList>
            <consortium name="DOE Joint Genome Institute"/>
            <person name="Haridas S."/>
            <person name="Albert R."/>
            <person name="Binder M."/>
            <person name="Bloem J."/>
            <person name="Labutti K."/>
            <person name="Salamov A."/>
            <person name="Andreopoulos B."/>
            <person name="Baker S.E."/>
            <person name="Barry K."/>
            <person name="Bills G."/>
            <person name="Bluhm B.H."/>
            <person name="Cannon C."/>
            <person name="Castanera R."/>
            <person name="Culley D.E."/>
            <person name="Daum C."/>
            <person name="Ezra D."/>
            <person name="Gonzalez J.B."/>
            <person name="Henrissat B."/>
            <person name="Kuo A."/>
            <person name="Liang C."/>
            <person name="Lipzen A."/>
            <person name="Lutzoni F."/>
            <person name="Magnuson J."/>
            <person name="Mondo S."/>
            <person name="Nolan M."/>
            <person name="Ohm R."/>
            <person name="Pangilinan J."/>
            <person name="Park H.-J.H."/>
            <person name="Ramirez L."/>
            <person name="Alfaro M."/>
            <person name="Sun H."/>
            <person name="Tritt A."/>
            <person name="Yoshinaga Y."/>
            <person name="Zwiers L.-H.L."/>
            <person name="Turgeon B.G."/>
            <person name="Goodwin S.B."/>
            <person name="Spatafora J.W."/>
            <person name="Crous P.W."/>
            <person name="Grigoriev I.V."/>
        </authorList>
    </citation>
    <scope>NUCLEOTIDE SEQUENCE [LARGE SCALE GENOMIC DNA]</scope>
    <source>
        <strain evidence="3 4">CBS 611.86</strain>
    </source>
</reference>
<evidence type="ECO:0000313" key="4">
    <source>
        <dbReference type="Proteomes" id="UP000481861"/>
    </source>
</evidence>
<evidence type="ECO:0000313" key="3">
    <source>
        <dbReference type="EMBL" id="KAF2870756.1"/>
    </source>
</evidence>
<proteinExistence type="predicted"/>